<keyword evidence="3 7" id="KW-0238">DNA-binding</keyword>
<dbReference type="CDD" id="cd17574">
    <property type="entry name" value="REC_OmpR"/>
    <property type="match status" value="1"/>
</dbReference>
<evidence type="ECO:0000256" key="2">
    <source>
        <dbReference type="ARBA" id="ARBA00023015"/>
    </source>
</evidence>
<gene>
    <name evidence="10" type="ORF">psyc5s11_14460</name>
</gene>
<dbReference type="InterPro" id="IPR039420">
    <property type="entry name" value="WalR-like"/>
</dbReference>
<dbReference type="Pfam" id="PF00486">
    <property type="entry name" value="Trans_reg_C"/>
    <property type="match status" value="1"/>
</dbReference>
<dbReference type="PANTHER" id="PTHR48111">
    <property type="entry name" value="REGULATOR OF RPOS"/>
    <property type="match status" value="1"/>
</dbReference>
<dbReference type="EMBL" id="AP024849">
    <property type="protein sequence ID" value="BCZ45379.1"/>
    <property type="molecule type" value="Genomic_DNA"/>
</dbReference>
<dbReference type="GO" id="GO:0003677">
    <property type="term" value="F:DNA binding"/>
    <property type="evidence" value="ECO:0007669"/>
    <property type="project" value="UniProtKB-KW"/>
</dbReference>
<evidence type="ECO:0000256" key="4">
    <source>
        <dbReference type="ARBA" id="ARBA00023163"/>
    </source>
</evidence>
<sequence>MKKLLLVEDDKDLSYMTSYALKKENLSVDIADCLAKADELFERESYDLIILDVILPDGLGYEFCKRVRTKSNIPVIFLTCCDDEMNVVTGLDIGGDDYISKPYRVRELVSRINSALRRNGQTTNKEEVICSVDIKVFTSQYKVLINDKEIILTSTEYKLLLAFLNSPHQVMTRSLLLEKIWDVEGNFVEDNTLSVYIKKLRLKLNGISEKFDYIITVRGVGYKWNMDVVKH</sequence>
<dbReference type="CDD" id="cd00383">
    <property type="entry name" value="trans_reg_C"/>
    <property type="match status" value="1"/>
</dbReference>
<proteinExistence type="predicted"/>
<reference evidence="11" key="1">
    <citation type="submission" date="2021-07" db="EMBL/GenBank/DDBJ databases">
        <title>Complete genome sequencing of a Clostridium isolate.</title>
        <authorList>
            <person name="Ueki A."/>
            <person name="Tonouchi A."/>
        </authorList>
    </citation>
    <scope>NUCLEOTIDE SEQUENCE [LARGE SCALE GENOMIC DNA]</scope>
    <source>
        <strain evidence="11">C5S11</strain>
    </source>
</reference>
<keyword evidence="11" id="KW-1185">Reference proteome</keyword>
<dbReference type="InterPro" id="IPR036388">
    <property type="entry name" value="WH-like_DNA-bd_sf"/>
</dbReference>
<evidence type="ECO:0000256" key="3">
    <source>
        <dbReference type="ARBA" id="ARBA00023125"/>
    </source>
</evidence>
<dbReference type="SMART" id="SM00448">
    <property type="entry name" value="REC"/>
    <property type="match status" value="1"/>
</dbReference>
<feature type="domain" description="OmpR/PhoB-type" evidence="9">
    <location>
        <begin position="126"/>
        <end position="226"/>
    </location>
</feature>
<evidence type="ECO:0000256" key="1">
    <source>
        <dbReference type="ARBA" id="ARBA00018672"/>
    </source>
</evidence>
<comment type="function">
    <text evidence="5">May play the central regulatory role in sporulation. It may be an element of the effector pathway responsible for the activation of sporulation genes in response to nutritional stress. Spo0A may act in concert with spo0H (a sigma factor) to control the expression of some genes that are critical to the sporulation process.</text>
</comment>
<evidence type="ECO:0000259" key="8">
    <source>
        <dbReference type="PROSITE" id="PS50110"/>
    </source>
</evidence>
<evidence type="ECO:0000313" key="10">
    <source>
        <dbReference type="EMBL" id="BCZ45379.1"/>
    </source>
</evidence>
<dbReference type="Proteomes" id="UP000824633">
    <property type="component" value="Chromosome"/>
</dbReference>
<dbReference type="Gene3D" id="3.40.50.2300">
    <property type="match status" value="1"/>
</dbReference>
<dbReference type="Gene3D" id="6.10.250.690">
    <property type="match status" value="1"/>
</dbReference>
<evidence type="ECO:0000259" key="9">
    <source>
        <dbReference type="PROSITE" id="PS51755"/>
    </source>
</evidence>
<dbReference type="PANTHER" id="PTHR48111:SF73">
    <property type="entry name" value="ALKALINE PHOSPHATASE SYNTHESIS TRANSCRIPTIONAL REGULATORY PROTEIN PHOP"/>
    <property type="match status" value="1"/>
</dbReference>
<evidence type="ECO:0000256" key="7">
    <source>
        <dbReference type="PROSITE-ProRule" id="PRU01091"/>
    </source>
</evidence>
<dbReference type="InterPro" id="IPR011006">
    <property type="entry name" value="CheY-like_superfamily"/>
</dbReference>
<evidence type="ECO:0000256" key="5">
    <source>
        <dbReference type="ARBA" id="ARBA00024867"/>
    </source>
</evidence>
<dbReference type="RefSeq" id="WP_224036980.1">
    <property type="nucleotide sequence ID" value="NZ_AP024849.1"/>
</dbReference>
<dbReference type="Pfam" id="PF00072">
    <property type="entry name" value="Response_reg"/>
    <property type="match status" value="1"/>
</dbReference>
<dbReference type="PROSITE" id="PS50110">
    <property type="entry name" value="RESPONSE_REGULATORY"/>
    <property type="match status" value="1"/>
</dbReference>
<dbReference type="InterPro" id="IPR001789">
    <property type="entry name" value="Sig_transdc_resp-reg_receiver"/>
</dbReference>
<name>A0ABM7T8Z2_9CLOT</name>
<accession>A0ABM7T8Z2</accession>
<feature type="modified residue" description="4-aspartylphosphate" evidence="6">
    <location>
        <position position="52"/>
    </location>
</feature>
<evidence type="ECO:0000256" key="6">
    <source>
        <dbReference type="PROSITE-ProRule" id="PRU00169"/>
    </source>
</evidence>
<dbReference type="PROSITE" id="PS51755">
    <property type="entry name" value="OMPR_PHOB"/>
    <property type="match status" value="1"/>
</dbReference>
<dbReference type="InterPro" id="IPR001867">
    <property type="entry name" value="OmpR/PhoB-type_DNA-bd"/>
</dbReference>
<protein>
    <recommendedName>
        <fullName evidence="1">Stage 0 sporulation protein A homolog</fullName>
    </recommendedName>
</protein>
<keyword evidence="6" id="KW-0597">Phosphoprotein</keyword>
<feature type="DNA-binding region" description="OmpR/PhoB-type" evidence="7">
    <location>
        <begin position="126"/>
        <end position="226"/>
    </location>
</feature>
<organism evidence="10 11">
    <name type="scientific">Clostridium gelidum</name>
    <dbReference type="NCBI Taxonomy" id="704125"/>
    <lineage>
        <taxon>Bacteria</taxon>
        <taxon>Bacillati</taxon>
        <taxon>Bacillota</taxon>
        <taxon>Clostridia</taxon>
        <taxon>Eubacteriales</taxon>
        <taxon>Clostridiaceae</taxon>
        <taxon>Clostridium</taxon>
    </lineage>
</organism>
<feature type="domain" description="Response regulatory" evidence="8">
    <location>
        <begin position="3"/>
        <end position="116"/>
    </location>
</feature>
<keyword evidence="4" id="KW-0804">Transcription</keyword>
<dbReference type="SUPFAM" id="SSF52172">
    <property type="entry name" value="CheY-like"/>
    <property type="match status" value="1"/>
</dbReference>
<keyword evidence="2" id="KW-0805">Transcription regulation</keyword>
<dbReference type="Gene3D" id="1.10.10.10">
    <property type="entry name" value="Winged helix-like DNA-binding domain superfamily/Winged helix DNA-binding domain"/>
    <property type="match status" value="1"/>
</dbReference>
<evidence type="ECO:0000313" key="11">
    <source>
        <dbReference type="Proteomes" id="UP000824633"/>
    </source>
</evidence>
<dbReference type="SMART" id="SM00862">
    <property type="entry name" value="Trans_reg_C"/>
    <property type="match status" value="1"/>
</dbReference>